<gene>
    <name evidence="1" type="ORF">PG996_008866</name>
</gene>
<dbReference type="EMBL" id="JAQQWM010000005">
    <property type="protein sequence ID" value="KAK8064214.1"/>
    <property type="molecule type" value="Genomic_DNA"/>
</dbReference>
<organism evidence="1 2">
    <name type="scientific">Apiospora saccharicola</name>
    <dbReference type="NCBI Taxonomy" id="335842"/>
    <lineage>
        <taxon>Eukaryota</taxon>
        <taxon>Fungi</taxon>
        <taxon>Dikarya</taxon>
        <taxon>Ascomycota</taxon>
        <taxon>Pezizomycotina</taxon>
        <taxon>Sordariomycetes</taxon>
        <taxon>Xylariomycetidae</taxon>
        <taxon>Amphisphaeriales</taxon>
        <taxon>Apiosporaceae</taxon>
        <taxon>Apiospora</taxon>
    </lineage>
</organism>
<dbReference type="Proteomes" id="UP001446871">
    <property type="component" value="Unassembled WGS sequence"/>
</dbReference>
<keyword evidence="2" id="KW-1185">Reference proteome</keyword>
<sequence>MRGIVAGVVPNVPAGREIGAVDPQRFQGEAEVPRVGAGVGRQLGHAVPLPQVPELDAIVASLESQLVDDAPSLEQAVGAGRGPVHDDQVSRTLVVLWLDVVIDTTTLLDQRPEPALDLVLVFQLLALGVDAPVQH</sequence>
<evidence type="ECO:0000313" key="2">
    <source>
        <dbReference type="Proteomes" id="UP001446871"/>
    </source>
</evidence>
<comment type="caution">
    <text evidence="1">The sequence shown here is derived from an EMBL/GenBank/DDBJ whole genome shotgun (WGS) entry which is preliminary data.</text>
</comment>
<evidence type="ECO:0000313" key="1">
    <source>
        <dbReference type="EMBL" id="KAK8064214.1"/>
    </source>
</evidence>
<reference evidence="1 2" key="1">
    <citation type="submission" date="2023-01" db="EMBL/GenBank/DDBJ databases">
        <title>Analysis of 21 Apiospora genomes using comparative genomics revels a genus with tremendous synthesis potential of carbohydrate active enzymes and secondary metabolites.</title>
        <authorList>
            <person name="Sorensen T."/>
        </authorList>
    </citation>
    <scope>NUCLEOTIDE SEQUENCE [LARGE SCALE GENOMIC DNA]</scope>
    <source>
        <strain evidence="1 2">CBS 83171</strain>
    </source>
</reference>
<protein>
    <submittedName>
        <fullName evidence="1">Uncharacterized protein</fullName>
    </submittedName>
</protein>
<name>A0ABR1UZ43_9PEZI</name>
<accession>A0ABR1UZ43</accession>
<proteinExistence type="predicted"/>